<dbReference type="Proteomes" id="UP000016620">
    <property type="component" value="Unassembled WGS sequence"/>
</dbReference>
<protein>
    <submittedName>
        <fullName evidence="1">Uncharacterized protein</fullName>
    </submittedName>
</protein>
<dbReference type="EMBL" id="ANNG01000006">
    <property type="protein sequence ID" value="ERJ30392.1"/>
    <property type="molecule type" value="Genomic_DNA"/>
</dbReference>
<sequence length="65" mass="7444">MAGVLAKIEFAFCTANFTSKLANLHCFEAFYVAHIERFLTNFCWRGGCGFEAWLNFTRVASRPLF</sequence>
<proteinExistence type="predicted"/>
<comment type="caution">
    <text evidence="1">The sequence shown here is derived from an EMBL/GenBank/DDBJ whole genome shotgun (WGS) entry which is preliminary data.</text>
</comment>
<evidence type="ECO:0000313" key="1">
    <source>
        <dbReference type="EMBL" id="ERJ30392.1"/>
    </source>
</evidence>
<organism evidence="1 2">
    <name type="scientific">Campylobacter concisus UNSWCS</name>
    <dbReference type="NCBI Taxonomy" id="1242968"/>
    <lineage>
        <taxon>Bacteria</taxon>
        <taxon>Pseudomonadati</taxon>
        <taxon>Campylobacterota</taxon>
        <taxon>Epsilonproteobacteria</taxon>
        <taxon>Campylobacterales</taxon>
        <taxon>Campylobacteraceae</taxon>
        <taxon>Campylobacter</taxon>
    </lineage>
</organism>
<dbReference type="PATRIC" id="fig|1242968.3.peg.348"/>
<accession>U2FIK1</accession>
<reference evidence="1 2" key="1">
    <citation type="journal article" date="2013" name="BMC Genomics">
        <title>Comparative genomics of Campylobacter concisus isolates reveals genetic diversity and provides insights into disease association.</title>
        <authorList>
            <person name="Deshpande N.P."/>
            <person name="Kaakoush N.O."/>
            <person name="Wilkins M.R."/>
            <person name="Mitchell H.M."/>
        </authorList>
    </citation>
    <scope>NUCLEOTIDE SEQUENCE [LARGE SCALE GENOMIC DNA]</scope>
    <source>
        <strain evidence="1 2">UNSWCS</strain>
    </source>
</reference>
<evidence type="ECO:0000313" key="2">
    <source>
        <dbReference type="Proteomes" id="UP000016620"/>
    </source>
</evidence>
<gene>
    <name evidence="1" type="ORF">UNSWCS_601</name>
</gene>
<name>U2FIK1_9BACT</name>
<dbReference type="AlphaFoldDB" id="U2FIK1"/>